<sequence>MDAIKKVWARVQAWAPMRAYQRYSKANGSLLAGGVAYFAFFSIFPAVALAFTVFGLVLRNNPEILDQIRDAINGQLPGFVQDANGKNGIIPISAPSGAALSVTAIVGFVGLIWAGMGWLGALRSGIRQIFGTQDPGGNFALVLLRKFGVLLLLGVGVVVAAAVNTIANAVASTFASWIGIGDQAWVVTVVGLLASVLANTLLVALMLRVLSGVDLPWAGLRNGAIFGGVGMTIIQTFASRLIANATSNPLLASVAVAVGLLVFMNFISQVMLLSASWAANDLDSRNAAAATVSEGERRKLTEGPMTRSQAVAAGSAGAAAAGPGLGSVLPENPAARAALGLPTFGRRDADRVSVAAGAVLGAGAMASVGLVGRLVRAGRGGR</sequence>
<feature type="transmembrane region" description="Helical" evidence="6">
    <location>
        <begin position="354"/>
        <end position="375"/>
    </location>
</feature>
<feature type="transmembrane region" description="Helical" evidence="6">
    <location>
        <begin position="149"/>
        <end position="178"/>
    </location>
</feature>
<dbReference type="RefSeq" id="WP_344062030.1">
    <property type="nucleotide sequence ID" value="NZ_BAAAPN010000017.1"/>
</dbReference>
<dbReference type="Pfam" id="PF03631">
    <property type="entry name" value="Virul_fac_BrkB"/>
    <property type="match status" value="1"/>
</dbReference>
<evidence type="ECO:0000313" key="7">
    <source>
        <dbReference type="EMBL" id="GAA1748687.1"/>
    </source>
</evidence>
<dbReference type="PANTHER" id="PTHR30213:SF1">
    <property type="entry name" value="INNER MEMBRANE PROTEIN YHJD"/>
    <property type="match status" value="1"/>
</dbReference>
<evidence type="ECO:0000313" key="8">
    <source>
        <dbReference type="Proteomes" id="UP001501475"/>
    </source>
</evidence>
<comment type="caution">
    <text evidence="7">The sequence shown here is derived from an EMBL/GenBank/DDBJ whole genome shotgun (WGS) entry which is preliminary data.</text>
</comment>
<name>A0ABN2K5F7_9MICO</name>
<keyword evidence="8" id="KW-1185">Reference proteome</keyword>
<proteinExistence type="predicted"/>
<dbReference type="InterPro" id="IPR017039">
    <property type="entry name" value="Virul_fac_BrkB"/>
</dbReference>
<evidence type="ECO:0000256" key="3">
    <source>
        <dbReference type="ARBA" id="ARBA00022692"/>
    </source>
</evidence>
<feature type="transmembrane region" description="Helical" evidence="6">
    <location>
        <begin position="250"/>
        <end position="267"/>
    </location>
</feature>
<feature type="transmembrane region" description="Helical" evidence="6">
    <location>
        <begin position="30"/>
        <end position="57"/>
    </location>
</feature>
<keyword evidence="2" id="KW-1003">Cell membrane</keyword>
<feature type="transmembrane region" description="Helical" evidence="6">
    <location>
        <begin position="219"/>
        <end position="238"/>
    </location>
</feature>
<accession>A0ABN2K5F7</accession>
<reference evidence="7 8" key="1">
    <citation type="journal article" date="2019" name="Int. J. Syst. Evol. Microbiol.">
        <title>The Global Catalogue of Microorganisms (GCM) 10K type strain sequencing project: providing services to taxonomists for standard genome sequencing and annotation.</title>
        <authorList>
            <consortium name="The Broad Institute Genomics Platform"/>
            <consortium name="The Broad Institute Genome Sequencing Center for Infectious Disease"/>
            <person name="Wu L."/>
            <person name="Ma J."/>
        </authorList>
    </citation>
    <scope>NUCLEOTIDE SEQUENCE [LARGE SCALE GENOMIC DNA]</scope>
    <source>
        <strain evidence="7 8">JCM 15591</strain>
    </source>
</reference>
<dbReference type="Proteomes" id="UP001501475">
    <property type="component" value="Unassembled WGS sequence"/>
</dbReference>
<feature type="transmembrane region" description="Helical" evidence="6">
    <location>
        <begin position="184"/>
        <end position="207"/>
    </location>
</feature>
<evidence type="ECO:0000256" key="2">
    <source>
        <dbReference type="ARBA" id="ARBA00022475"/>
    </source>
</evidence>
<keyword evidence="5 6" id="KW-0472">Membrane</keyword>
<keyword evidence="3 6" id="KW-0812">Transmembrane</keyword>
<gene>
    <name evidence="7" type="ORF">GCM10009810_06490</name>
</gene>
<dbReference type="PANTHER" id="PTHR30213">
    <property type="entry name" value="INNER MEMBRANE PROTEIN YHJD"/>
    <property type="match status" value="1"/>
</dbReference>
<feature type="transmembrane region" description="Helical" evidence="6">
    <location>
        <begin position="98"/>
        <end position="119"/>
    </location>
</feature>
<dbReference type="EMBL" id="BAAAPN010000017">
    <property type="protein sequence ID" value="GAA1748687.1"/>
    <property type="molecule type" value="Genomic_DNA"/>
</dbReference>
<keyword evidence="4 6" id="KW-1133">Transmembrane helix</keyword>
<evidence type="ECO:0000256" key="5">
    <source>
        <dbReference type="ARBA" id="ARBA00023136"/>
    </source>
</evidence>
<evidence type="ECO:0000256" key="1">
    <source>
        <dbReference type="ARBA" id="ARBA00004651"/>
    </source>
</evidence>
<evidence type="ECO:0000256" key="4">
    <source>
        <dbReference type="ARBA" id="ARBA00022989"/>
    </source>
</evidence>
<evidence type="ECO:0000256" key="6">
    <source>
        <dbReference type="SAM" id="Phobius"/>
    </source>
</evidence>
<organism evidence="7 8">
    <name type="scientific">Nostocoides vanveenii</name>
    <dbReference type="NCBI Taxonomy" id="330835"/>
    <lineage>
        <taxon>Bacteria</taxon>
        <taxon>Bacillati</taxon>
        <taxon>Actinomycetota</taxon>
        <taxon>Actinomycetes</taxon>
        <taxon>Micrococcales</taxon>
        <taxon>Intrasporangiaceae</taxon>
        <taxon>Nostocoides</taxon>
    </lineage>
</organism>
<comment type="subcellular location">
    <subcellularLocation>
        <location evidence="1">Cell membrane</location>
        <topology evidence="1">Multi-pass membrane protein</topology>
    </subcellularLocation>
</comment>
<protein>
    <submittedName>
        <fullName evidence="7">Uncharacterized protein</fullName>
    </submittedName>
</protein>